<evidence type="ECO:0000313" key="1">
    <source>
        <dbReference type="EMBL" id="KAG5605798.1"/>
    </source>
</evidence>
<gene>
    <name evidence="1" type="ORF">H5410_027290</name>
</gene>
<dbReference type="AlphaFoldDB" id="A0A9J5Z413"/>
<dbReference type="OrthoDB" id="1750433at2759"/>
<protein>
    <submittedName>
        <fullName evidence="1">Uncharacterized protein</fullName>
    </submittedName>
</protein>
<proteinExistence type="predicted"/>
<reference evidence="1 2" key="1">
    <citation type="submission" date="2020-09" db="EMBL/GenBank/DDBJ databases">
        <title>De no assembly of potato wild relative species, Solanum commersonii.</title>
        <authorList>
            <person name="Cho K."/>
        </authorList>
    </citation>
    <scope>NUCLEOTIDE SEQUENCE [LARGE SCALE GENOMIC DNA]</scope>
    <source>
        <strain evidence="1">LZ3.2</strain>
        <tissue evidence="1">Leaf</tissue>
    </source>
</reference>
<comment type="caution">
    <text evidence="1">The sequence shown here is derived from an EMBL/GenBank/DDBJ whole genome shotgun (WGS) entry which is preliminary data.</text>
</comment>
<dbReference type="EMBL" id="JACXVP010000005">
    <property type="protein sequence ID" value="KAG5605798.1"/>
    <property type="molecule type" value="Genomic_DNA"/>
</dbReference>
<dbReference type="Proteomes" id="UP000824120">
    <property type="component" value="Chromosome 5"/>
</dbReference>
<organism evidence="1 2">
    <name type="scientific">Solanum commersonii</name>
    <name type="common">Commerson's wild potato</name>
    <name type="synonym">Commerson's nightshade</name>
    <dbReference type="NCBI Taxonomy" id="4109"/>
    <lineage>
        <taxon>Eukaryota</taxon>
        <taxon>Viridiplantae</taxon>
        <taxon>Streptophyta</taxon>
        <taxon>Embryophyta</taxon>
        <taxon>Tracheophyta</taxon>
        <taxon>Spermatophyta</taxon>
        <taxon>Magnoliopsida</taxon>
        <taxon>eudicotyledons</taxon>
        <taxon>Gunneridae</taxon>
        <taxon>Pentapetalae</taxon>
        <taxon>asterids</taxon>
        <taxon>lamiids</taxon>
        <taxon>Solanales</taxon>
        <taxon>Solanaceae</taxon>
        <taxon>Solanoideae</taxon>
        <taxon>Solaneae</taxon>
        <taxon>Solanum</taxon>
    </lineage>
</organism>
<accession>A0A9J5Z413</accession>
<evidence type="ECO:0000313" key="2">
    <source>
        <dbReference type="Proteomes" id="UP000824120"/>
    </source>
</evidence>
<sequence>MSDVCQSFQYKHWWVFRSKQTLWGEFLKAKYCQRSNPVSKKWDTGESQAWRHMMRNKHKVETHIHWKINSGSCSFWWDNWLGIGPLAQYSIKSNRFNTETVSDFMEGGQWNMEKILQQAPQAYVHNILPVQLQLLLGIDDQPVWSLNASGEFTCTSAWNVIREQRSKTKFNTYN</sequence>
<name>A0A9J5Z413_SOLCO</name>
<keyword evidence="2" id="KW-1185">Reference proteome</keyword>